<feature type="non-terminal residue" evidence="1">
    <location>
        <position position="1"/>
    </location>
</feature>
<name>A0ABN7XAG0_GIGMA</name>
<evidence type="ECO:0000313" key="1">
    <source>
        <dbReference type="EMBL" id="CAG8852038.1"/>
    </source>
</evidence>
<gene>
    <name evidence="1" type="ORF">GMARGA_LOCUS41034</name>
</gene>
<accession>A0ABN7XAG0</accession>
<evidence type="ECO:0000313" key="2">
    <source>
        <dbReference type="Proteomes" id="UP000789901"/>
    </source>
</evidence>
<proteinExistence type="predicted"/>
<dbReference type="Proteomes" id="UP000789901">
    <property type="component" value="Unassembled WGS sequence"/>
</dbReference>
<sequence length="50" mass="5919">RLDIIDILQEKYDTQLENFFLKLKKQKSNSQLEQISGYGVVQSLKAKYKQ</sequence>
<reference evidence="1 2" key="1">
    <citation type="submission" date="2021-06" db="EMBL/GenBank/DDBJ databases">
        <authorList>
            <person name="Kallberg Y."/>
            <person name="Tangrot J."/>
            <person name="Rosling A."/>
        </authorList>
    </citation>
    <scope>NUCLEOTIDE SEQUENCE [LARGE SCALE GENOMIC DNA]</scope>
    <source>
        <strain evidence="1 2">120-4 pot B 10/14</strain>
    </source>
</reference>
<comment type="caution">
    <text evidence="1">The sequence shown here is derived from an EMBL/GenBank/DDBJ whole genome shotgun (WGS) entry which is preliminary data.</text>
</comment>
<organism evidence="1 2">
    <name type="scientific">Gigaspora margarita</name>
    <dbReference type="NCBI Taxonomy" id="4874"/>
    <lineage>
        <taxon>Eukaryota</taxon>
        <taxon>Fungi</taxon>
        <taxon>Fungi incertae sedis</taxon>
        <taxon>Mucoromycota</taxon>
        <taxon>Glomeromycotina</taxon>
        <taxon>Glomeromycetes</taxon>
        <taxon>Diversisporales</taxon>
        <taxon>Gigasporaceae</taxon>
        <taxon>Gigaspora</taxon>
    </lineage>
</organism>
<dbReference type="EMBL" id="CAJVQB010109351">
    <property type="protein sequence ID" value="CAG8852038.1"/>
    <property type="molecule type" value="Genomic_DNA"/>
</dbReference>
<keyword evidence="2" id="KW-1185">Reference proteome</keyword>
<protein>
    <submittedName>
        <fullName evidence="1">14024_t:CDS:1</fullName>
    </submittedName>
</protein>